<reference evidence="5 6" key="1">
    <citation type="submission" date="2018-11" db="EMBL/GenBank/DDBJ databases">
        <title>Genomic Encyclopedia of Type Strains, Phase IV (KMG-IV): sequencing the most valuable type-strain genomes for metagenomic binning, comparative biology and taxonomic classification.</title>
        <authorList>
            <person name="Goeker M."/>
        </authorList>
    </citation>
    <scope>NUCLEOTIDE SEQUENCE [LARGE SCALE GENOMIC DNA]</scope>
    <source>
        <strain evidence="5 6">DSM 5900</strain>
    </source>
</reference>
<accession>A0A3N1L074</accession>
<dbReference type="Gene3D" id="3.40.50.2300">
    <property type="match status" value="1"/>
</dbReference>
<dbReference type="PROSITE" id="PS50110">
    <property type="entry name" value="RESPONSE_REGULATORY"/>
    <property type="match status" value="1"/>
</dbReference>
<evidence type="ECO:0000259" key="4">
    <source>
        <dbReference type="PROSITE" id="PS50887"/>
    </source>
</evidence>
<protein>
    <submittedName>
        <fullName evidence="5">Response regulator receiver domain-containing protein</fullName>
    </submittedName>
</protein>
<dbReference type="EMBL" id="RJKX01000015">
    <property type="protein sequence ID" value="ROP83988.1"/>
    <property type="molecule type" value="Genomic_DNA"/>
</dbReference>
<feature type="modified residue" description="4-aspartylphosphate" evidence="2">
    <location>
        <position position="58"/>
    </location>
</feature>
<evidence type="ECO:0000256" key="1">
    <source>
        <dbReference type="ARBA" id="ARBA00022553"/>
    </source>
</evidence>
<keyword evidence="1 2" id="KW-0597">Phosphoprotein</keyword>
<dbReference type="SUPFAM" id="SSF52172">
    <property type="entry name" value="CheY-like"/>
    <property type="match status" value="1"/>
</dbReference>
<dbReference type="Pfam" id="PF00072">
    <property type="entry name" value="Response_reg"/>
    <property type="match status" value="1"/>
</dbReference>
<dbReference type="InterPro" id="IPR001789">
    <property type="entry name" value="Sig_transdc_resp-reg_receiver"/>
</dbReference>
<evidence type="ECO:0000313" key="6">
    <source>
        <dbReference type="Proteomes" id="UP000278222"/>
    </source>
</evidence>
<dbReference type="PANTHER" id="PTHR44591">
    <property type="entry name" value="STRESS RESPONSE REGULATOR PROTEIN 1"/>
    <property type="match status" value="1"/>
</dbReference>
<dbReference type="Gene3D" id="3.30.70.270">
    <property type="match status" value="1"/>
</dbReference>
<keyword evidence="6" id="KW-1185">Reference proteome</keyword>
<dbReference type="SUPFAM" id="SSF55073">
    <property type="entry name" value="Nucleotide cyclase"/>
    <property type="match status" value="1"/>
</dbReference>
<dbReference type="InterPro" id="IPR011006">
    <property type="entry name" value="CheY-like_superfamily"/>
</dbReference>
<organism evidence="5 6">
    <name type="scientific">Stella humosa</name>
    <dbReference type="NCBI Taxonomy" id="94"/>
    <lineage>
        <taxon>Bacteria</taxon>
        <taxon>Pseudomonadati</taxon>
        <taxon>Pseudomonadota</taxon>
        <taxon>Alphaproteobacteria</taxon>
        <taxon>Rhodospirillales</taxon>
        <taxon>Stellaceae</taxon>
        <taxon>Stella</taxon>
    </lineage>
</organism>
<dbReference type="Proteomes" id="UP000278222">
    <property type="component" value="Unassembled WGS sequence"/>
</dbReference>
<feature type="domain" description="GGDEF" evidence="4">
    <location>
        <begin position="175"/>
        <end position="308"/>
    </location>
</feature>
<gene>
    <name evidence="5" type="ORF">EDC65_3333</name>
</gene>
<dbReference type="SMART" id="SM00448">
    <property type="entry name" value="REC"/>
    <property type="match status" value="1"/>
</dbReference>
<evidence type="ECO:0000256" key="2">
    <source>
        <dbReference type="PROSITE-ProRule" id="PRU00169"/>
    </source>
</evidence>
<proteinExistence type="predicted"/>
<comment type="caution">
    <text evidence="5">The sequence shown here is derived from an EMBL/GenBank/DDBJ whole genome shotgun (WGS) entry which is preliminary data.</text>
</comment>
<evidence type="ECO:0000259" key="3">
    <source>
        <dbReference type="PROSITE" id="PS50110"/>
    </source>
</evidence>
<feature type="domain" description="Response regulatory" evidence="3">
    <location>
        <begin position="2"/>
        <end position="125"/>
    </location>
</feature>
<dbReference type="InterPro" id="IPR050595">
    <property type="entry name" value="Bact_response_regulator"/>
</dbReference>
<dbReference type="PROSITE" id="PS50887">
    <property type="entry name" value="GGDEF"/>
    <property type="match status" value="1"/>
</dbReference>
<dbReference type="GO" id="GO:0000160">
    <property type="term" value="P:phosphorelay signal transduction system"/>
    <property type="evidence" value="ECO:0007669"/>
    <property type="project" value="InterPro"/>
</dbReference>
<dbReference type="InterPro" id="IPR043128">
    <property type="entry name" value="Rev_trsase/Diguanyl_cyclase"/>
</dbReference>
<name>A0A3N1L074_9PROT</name>
<dbReference type="InterPro" id="IPR000160">
    <property type="entry name" value="GGDEF_dom"/>
</dbReference>
<evidence type="ECO:0000313" key="5">
    <source>
        <dbReference type="EMBL" id="ROP83988.1"/>
    </source>
</evidence>
<sequence length="308" mass="32673">MRALVVDDVPEIRELISVLLTGDGFRVEDMAESAEEAFLRLKLDEPAAAAAVDVILLDVMLPGIDGIAACGRIKSDPRYRDVPVLMVTARQENASLQQAFAAGAADYIRKPVQKSELLARVRSALRLRMDADRRPEPELPAKGAPGRVVDPQLLLPHRELIDATLEAAALADRSPPMALVAIRIDGHVALAERHGGEALLRLNLALADRMGREPGCLGDLMAQDGEDRLFILLRRTQAPDAEARTRRWVAAIAAADLGADAGIAGVTASAGMAWCPGDLPGGLRELPGRALAALHAAANSGGGRLEIA</sequence>
<dbReference type="PANTHER" id="PTHR44591:SF3">
    <property type="entry name" value="RESPONSE REGULATORY DOMAIN-CONTAINING PROTEIN"/>
    <property type="match status" value="1"/>
</dbReference>
<dbReference type="AlphaFoldDB" id="A0A3N1L074"/>
<dbReference type="InterPro" id="IPR029787">
    <property type="entry name" value="Nucleotide_cyclase"/>
</dbReference>